<proteinExistence type="predicted"/>
<dbReference type="RefSeq" id="WP_377065737.1">
    <property type="nucleotide sequence ID" value="NZ_JBHSJJ010000009.1"/>
</dbReference>
<dbReference type="SUPFAM" id="SSF48371">
    <property type="entry name" value="ARM repeat"/>
    <property type="match status" value="1"/>
</dbReference>
<accession>A0ABV9T3E8</accession>
<sequence length="171" mass="20181">MSHFKDILKGDDRRSIGMADQVVEHVNDQQTFDELFREFYNTDRMVVMRAADAIEKITLRKPDYLKTHKDDILMLCHRAEYIELKWHLALLVSRLDLTKKEAANVWNTLTNWVTDKKESKIVRVNALQGLYNILQSNKELTEDFRLILQEVERENIPSINARIRKLKNAGR</sequence>
<comment type="caution">
    <text evidence="1">The sequence shown here is derived from an EMBL/GenBank/DDBJ whole genome shotgun (WGS) entry which is preliminary data.</text>
</comment>
<name>A0ABV9T3E8_9BACT</name>
<dbReference type="InterPro" id="IPR016024">
    <property type="entry name" value="ARM-type_fold"/>
</dbReference>
<reference evidence="2" key="1">
    <citation type="journal article" date="2019" name="Int. J. Syst. Evol. Microbiol.">
        <title>The Global Catalogue of Microorganisms (GCM) 10K type strain sequencing project: providing services to taxonomists for standard genome sequencing and annotation.</title>
        <authorList>
            <consortium name="The Broad Institute Genomics Platform"/>
            <consortium name="The Broad Institute Genome Sequencing Center for Infectious Disease"/>
            <person name="Wu L."/>
            <person name="Ma J."/>
        </authorList>
    </citation>
    <scope>NUCLEOTIDE SEQUENCE [LARGE SCALE GENOMIC DNA]</scope>
    <source>
        <strain evidence="2">CGMCC 4.7466</strain>
    </source>
</reference>
<evidence type="ECO:0008006" key="3">
    <source>
        <dbReference type="Google" id="ProtNLM"/>
    </source>
</evidence>
<keyword evidence="2" id="KW-1185">Reference proteome</keyword>
<evidence type="ECO:0000313" key="1">
    <source>
        <dbReference type="EMBL" id="MFC4873154.1"/>
    </source>
</evidence>
<dbReference type="EMBL" id="JBHSJJ010000009">
    <property type="protein sequence ID" value="MFC4873154.1"/>
    <property type="molecule type" value="Genomic_DNA"/>
</dbReference>
<evidence type="ECO:0000313" key="2">
    <source>
        <dbReference type="Proteomes" id="UP001595818"/>
    </source>
</evidence>
<gene>
    <name evidence="1" type="ORF">ACFPFU_15755</name>
</gene>
<dbReference type="Proteomes" id="UP001595818">
    <property type="component" value="Unassembled WGS sequence"/>
</dbReference>
<organism evidence="1 2">
    <name type="scientific">Negadavirga shengliensis</name>
    <dbReference type="NCBI Taxonomy" id="1389218"/>
    <lineage>
        <taxon>Bacteria</taxon>
        <taxon>Pseudomonadati</taxon>
        <taxon>Bacteroidota</taxon>
        <taxon>Cytophagia</taxon>
        <taxon>Cytophagales</taxon>
        <taxon>Cyclobacteriaceae</taxon>
        <taxon>Negadavirga</taxon>
    </lineage>
</organism>
<protein>
    <recommendedName>
        <fullName evidence="3">HEAT repeat domain-containing protein</fullName>
    </recommendedName>
</protein>